<evidence type="ECO:0000313" key="2">
    <source>
        <dbReference type="Proteomes" id="UP001208570"/>
    </source>
</evidence>
<name>A0AAD9JLD7_9ANNE</name>
<protein>
    <submittedName>
        <fullName evidence="1">Uncharacterized protein</fullName>
    </submittedName>
</protein>
<reference evidence="1" key="1">
    <citation type="journal article" date="2023" name="Mol. Biol. Evol.">
        <title>Third-Generation Sequencing Reveals the Adaptive Role of the Epigenome in Three Deep-Sea Polychaetes.</title>
        <authorList>
            <person name="Perez M."/>
            <person name="Aroh O."/>
            <person name="Sun Y."/>
            <person name="Lan Y."/>
            <person name="Juniper S.K."/>
            <person name="Young C.R."/>
            <person name="Angers B."/>
            <person name="Qian P.Y."/>
        </authorList>
    </citation>
    <scope>NUCLEOTIDE SEQUENCE</scope>
    <source>
        <strain evidence="1">P08H-3</strain>
    </source>
</reference>
<proteinExistence type="predicted"/>
<organism evidence="1 2">
    <name type="scientific">Paralvinella palmiformis</name>
    <dbReference type="NCBI Taxonomy" id="53620"/>
    <lineage>
        <taxon>Eukaryota</taxon>
        <taxon>Metazoa</taxon>
        <taxon>Spiralia</taxon>
        <taxon>Lophotrochozoa</taxon>
        <taxon>Annelida</taxon>
        <taxon>Polychaeta</taxon>
        <taxon>Sedentaria</taxon>
        <taxon>Canalipalpata</taxon>
        <taxon>Terebellida</taxon>
        <taxon>Terebelliformia</taxon>
        <taxon>Alvinellidae</taxon>
        <taxon>Paralvinella</taxon>
    </lineage>
</organism>
<gene>
    <name evidence="1" type="ORF">LSH36_255g06007</name>
</gene>
<accession>A0AAD9JLD7</accession>
<sequence>MSVYQDSGSAITALRDINRPPCSQSLPRIAGTPTRSESVTAYRSLSRINVQDGGSEKVILTLFVGKHVSLED</sequence>
<dbReference type="EMBL" id="JAODUP010000255">
    <property type="protein sequence ID" value="KAK2154896.1"/>
    <property type="molecule type" value="Genomic_DNA"/>
</dbReference>
<dbReference type="Proteomes" id="UP001208570">
    <property type="component" value="Unassembled WGS sequence"/>
</dbReference>
<comment type="caution">
    <text evidence="1">The sequence shown here is derived from an EMBL/GenBank/DDBJ whole genome shotgun (WGS) entry which is preliminary data.</text>
</comment>
<evidence type="ECO:0000313" key="1">
    <source>
        <dbReference type="EMBL" id="KAK2154896.1"/>
    </source>
</evidence>
<keyword evidence="2" id="KW-1185">Reference proteome</keyword>
<dbReference type="AlphaFoldDB" id="A0AAD9JLD7"/>